<dbReference type="Pfam" id="PF01381">
    <property type="entry name" value="HTH_3"/>
    <property type="match status" value="1"/>
</dbReference>
<dbReference type="SMART" id="SM00530">
    <property type="entry name" value="HTH_XRE"/>
    <property type="match status" value="1"/>
</dbReference>
<proteinExistence type="predicted"/>
<accession>A3MY43</accession>
<dbReference type="SUPFAM" id="SSF47413">
    <property type="entry name" value="lambda repressor-like DNA-binding domains"/>
    <property type="match status" value="1"/>
</dbReference>
<gene>
    <name evidence="3" type="ordered locus">Pcal_2145</name>
</gene>
<name>A3MY43_PYRCJ</name>
<dbReference type="PROSITE" id="PS50943">
    <property type="entry name" value="HTH_CROC1"/>
    <property type="match status" value="1"/>
</dbReference>
<keyword evidence="4" id="KW-1185">Reference proteome</keyword>
<dbReference type="CDD" id="cd00093">
    <property type="entry name" value="HTH_XRE"/>
    <property type="match status" value="1"/>
</dbReference>
<dbReference type="GeneID" id="4909971"/>
<evidence type="ECO:0000313" key="3">
    <source>
        <dbReference type="EMBL" id="ABO09560.1"/>
    </source>
</evidence>
<evidence type="ECO:0000313" key="4">
    <source>
        <dbReference type="Proteomes" id="UP000001431"/>
    </source>
</evidence>
<dbReference type="STRING" id="410359.Pcal_2145"/>
<dbReference type="HOGENOM" id="CLU_130237_0_0_2"/>
<reference evidence="3" key="1">
    <citation type="submission" date="2007-02" db="EMBL/GenBank/DDBJ databases">
        <title>Complete sequence of Pyrobaculum calidifontis JCM 11548.</title>
        <authorList>
            <consortium name="US DOE Joint Genome Institute"/>
            <person name="Copeland A."/>
            <person name="Lucas S."/>
            <person name="Lapidus A."/>
            <person name="Barry K."/>
            <person name="Glavina del Rio T."/>
            <person name="Dalin E."/>
            <person name="Tice H."/>
            <person name="Pitluck S."/>
            <person name="Chain P."/>
            <person name="Malfatti S."/>
            <person name="Shin M."/>
            <person name="Vergez L."/>
            <person name="Schmutz J."/>
            <person name="Larimer F."/>
            <person name="Land M."/>
            <person name="Hauser L."/>
            <person name="Kyrpides N."/>
            <person name="Mikhailova N."/>
            <person name="Cozen A.E."/>
            <person name="Fitz-Gibbon S.T."/>
            <person name="House C.H."/>
            <person name="Saltikov C."/>
            <person name="Lowe T.M."/>
            <person name="Richardson P."/>
        </authorList>
    </citation>
    <scope>NUCLEOTIDE SEQUENCE [LARGE SCALE GENOMIC DNA]</scope>
    <source>
        <strain evidence="3">JCM 11548</strain>
    </source>
</reference>
<dbReference type="AlphaFoldDB" id="A3MY43"/>
<evidence type="ECO:0000259" key="2">
    <source>
        <dbReference type="PROSITE" id="PS50943"/>
    </source>
</evidence>
<organism evidence="3 4">
    <name type="scientific">Pyrobaculum calidifontis (strain DSM 21063 / JCM 11548 / VA1)</name>
    <dbReference type="NCBI Taxonomy" id="410359"/>
    <lineage>
        <taxon>Archaea</taxon>
        <taxon>Thermoproteota</taxon>
        <taxon>Thermoprotei</taxon>
        <taxon>Thermoproteales</taxon>
        <taxon>Thermoproteaceae</taxon>
        <taxon>Pyrobaculum</taxon>
    </lineage>
</organism>
<dbReference type="Gene3D" id="1.10.260.40">
    <property type="entry name" value="lambda repressor-like DNA-binding domains"/>
    <property type="match status" value="1"/>
</dbReference>
<sequence>MYCEICGRPIEGEPIAIELDGAVLYVCRSCAAKYGGKTLSKTPQPQQQKKPAKPIPQPQRSRLPELELVDDFGDVIRRARENLGLSRETLAAMLGIKETVLRRIEAGQLQPDLALARKIEKALGIRILVESREETASSSSAKLEKGLTLGEVAEIRDEGEE</sequence>
<dbReference type="GO" id="GO:0003677">
    <property type="term" value="F:DNA binding"/>
    <property type="evidence" value="ECO:0007669"/>
    <property type="project" value="InterPro"/>
</dbReference>
<dbReference type="EMBL" id="CP000561">
    <property type="protein sequence ID" value="ABO09560.1"/>
    <property type="molecule type" value="Genomic_DNA"/>
</dbReference>
<dbReference type="OrthoDB" id="11138at2157"/>
<dbReference type="KEGG" id="pcl:Pcal_2145"/>
<dbReference type="NCBIfam" id="TIGR00270">
    <property type="entry name" value="multiprotein bridging factor aMBF1"/>
    <property type="match status" value="1"/>
</dbReference>
<feature type="domain" description="HTH cro/C1-type" evidence="2">
    <location>
        <begin position="76"/>
        <end position="131"/>
    </location>
</feature>
<dbReference type="InterPro" id="IPR004451">
    <property type="entry name" value="MJ0586"/>
</dbReference>
<dbReference type="Proteomes" id="UP000001431">
    <property type="component" value="Chromosome"/>
</dbReference>
<dbReference type="InterPro" id="IPR001387">
    <property type="entry name" value="Cro/C1-type_HTH"/>
</dbReference>
<feature type="region of interest" description="Disordered" evidence="1">
    <location>
        <begin position="38"/>
        <end position="63"/>
    </location>
</feature>
<dbReference type="RefSeq" id="WP_011850818.1">
    <property type="nucleotide sequence ID" value="NC_009073.1"/>
</dbReference>
<dbReference type="InterPro" id="IPR010982">
    <property type="entry name" value="Lambda_DNA-bd_dom_sf"/>
</dbReference>
<dbReference type="eggNOG" id="arCOG01863">
    <property type="taxonomic scope" value="Archaea"/>
</dbReference>
<evidence type="ECO:0000256" key="1">
    <source>
        <dbReference type="SAM" id="MobiDB-lite"/>
    </source>
</evidence>
<protein>
    <submittedName>
        <fullName evidence="3">Transcriptional regulator, XRE family</fullName>
    </submittedName>
</protein>